<dbReference type="InterPro" id="IPR037883">
    <property type="entry name" value="Knr4/Smi1-like_sf"/>
</dbReference>
<sequence length="193" mass="21657">MPTFPTLITRLDALLRQYRPAYHAALRPPVSAAAVAAFEAEFDLRLPAGLRQWLDWHDGQPPELFEALVGMYSWPSLEDMAATMRINRELLADGDFAPYWWQPAWLPFLTNGSGDHLCLDPEGTFTGRPGQLIEHWHDGPERTVVFPSLSAWLAAVVQAYEAAVVGQKRLTDEQAEDLELNSPAGFPLEFRAE</sequence>
<dbReference type="SMART" id="SM00860">
    <property type="entry name" value="SMI1_KNR4"/>
    <property type="match status" value="1"/>
</dbReference>
<organism evidence="2 3">
    <name type="scientific">Hymenobacter actinosclerus</name>
    <dbReference type="NCBI Taxonomy" id="82805"/>
    <lineage>
        <taxon>Bacteria</taxon>
        <taxon>Pseudomonadati</taxon>
        <taxon>Bacteroidota</taxon>
        <taxon>Cytophagia</taxon>
        <taxon>Cytophagales</taxon>
        <taxon>Hymenobacteraceae</taxon>
        <taxon>Hymenobacter</taxon>
    </lineage>
</organism>
<dbReference type="OrthoDB" id="6989522at2"/>
<dbReference type="Pfam" id="PF09346">
    <property type="entry name" value="SMI1_KNR4"/>
    <property type="match status" value="1"/>
</dbReference>
<evidence type="ECO:0000313" key="2">
    <source>
        <dbReference type="EMBL" id="SET37165.1"/>
    </source>
</evidence>
<reference evidence="3" key="1">
    <citation type="submission" date="2016-10" db="EMBL/GenBank/DDBJ databases">
        <authorList>
            <person name="Varghese N."/>
            <person name="Submissions S."/>
        </authorList>
    </citation>
    <scope>NUCLEOTIDE SEQUENCE [LARGE SCALE GENOMIC DNA]</scope>
    <source>
        <strain evidence="3">DSM 15310</strain>
    </source>
</reference>
<keyword evidence="3" id="KW-1185">Reference proteome</keyword>
<evidence type="ECO:0000259" key="1">
    <source>
        <dbReference type="SMART" id="SM00860"/>
    </source>
</evidence>
<dbReference type="STRING" id="82805.SAMN04487998_1601"/>
<dbReference type="Gene3D" id="3.40.1580.10">
    <property type="entry name" value="SMI1/KNR4-like"/>
    <property type="match status" value="1"/>
</dbReference>
<evidence type="ECO:0000313" key="3">
    <source>
        <dbReference type="Proteomes" id="UP000198697"/>
    </source>
</evidence>
<accession>A0A1I0DWW9</accession>
<dbReference type="PANTHER" id="PTHR47432:SF1">
    <property type="entry name" value="CELL WALL ASSEMBLY REGULATOR SMI1"/>
    <property type="match status" value="1"/>
</dbReference>
<proteinExistence type="predicted"/>
<protein>
    <submittedName>
        <fullName evidence="2">Cell wall assembly regulator SMI1</fullName>
    </submittedName>
</protein>
<gene>
    <name evidence="2" type="ORF">SAMN04487998_1601</name>
</gene>
<name>A0A1I0DWW9_9BACT</name>
<dbReference type="InterPro" id="IPR018958">
    <property type="entry name" value="Knr4/Smi1-like_dom"/>
</dbReference>
<feature type="domain" description="Knr4/Smi1-like" evidence="1">
    <location>
        <begin position="29"/>
        <end position="155"/>
    </location>
</feature>
<dbReference type="SUPFAM" id="SSF160631">
    <property type="entry name" value="SMI1/KNR4-like"/>
    <property type="match status" value="1"/>
</dbReference>
<dbReference type="Proteomes" id="UP000198697">
    <property type="component" value="Unassembled WGS sequence"/>
</dbReference>
<dbReference type="EMBL" id="FOHS01000002">
    <property type="protein sequence ID" value="SET37165.1"/>
    <property type="molecule type" value="Genomic_DNA"/>
</dbReference>
<dbReference type="RefSeq" id="WP_092770200.1">
    <property type="nucleotide sequence ID" value="NZ_FOHS01000002.1"/>
</dbReference>
<dbReference type="InterPro" id="IPR051873">
    <property type="entry name" value="KNR4/SMI1_regulator"/>
</dbReference>
<dbReference type="AlphaFoldDB" id="A0A1I0DWW9"/>
<dbReference type="PANTHER" id="PTHR47432">
    <property type="entry name" value="CELL WALL ASSEMBLY REGULATOR SMI1"/>
    <property type="match status" value="1"/>
</dbReference>